<sequence length="94" mass="11389">MSFNDYHTNYSGSGVGYPNDHLGINKRVVYEEDLIEEPHRHQHHRRPHYPTETHERVKVVEYEEVPETRYGGVIYQENMETDKYYPRNNRTVWP</sequence>
<evidence type="ECO:0000313" key="2">
    <source>
        <dbReference type="RefSeq" id="XP_027339025.1"/>
    </source>
</evidence>
<protein>
    <submittedName>
        <fullName evidence="2">Uncharacterized protein LOC113852841</fullName>
    </submittedName>
</protein>
<gene>
    <name evidence="2" type="primary">LOC113852841</name>
</gene>
<dbReference type="KEGG" id="aprc:113852841"/>
<dbReference type="GeneID" id="113852841"/>
<name>A0A8B8K5I8_ABRPR</name>
<dbReference type="OrthoDB" id="1426168at2759"/>
<proteinExistence type="predicted"/>
<dbReference type="Proteomes" id="UP000694853">
    <property type="component" value="Unplaced"/>
</dbReference>
<reference evidence="1" key="1">
    <citation type="journal article" date="2019" name="Toxins">
        <title>Detection of Abrin-Like and Prepropulchellin-Like Toxin Genes and Transcripts Using Whole Genome Sequencing and Full-Length Transcript Sequencing of Abrus precatorius.</title>
        <authorList>
            <person name="Hovde B.T."/>
            <person name="Daligault H.E."/>
            <person name="Hanschen E.R."/>
            <person name="Kunde Y.A."/>
            <person name="Johnson M.B."/>
            <person name="Starkenburg S.R."/>
            <person name="Johnson S.L."/>
        </authorList>
    </citation>
    <scope>NUCLEOTIDE SEQUENCE [LARGE SCALE GENOMIC DNA]</scope>
</reference>
<evidence type="ECO:0000313" key="1">
    <source>
        <dbReference type="Proteomes" id="UP000694853"/>
    </source>
</evidence>
<keyword evidence="1" id="KW-1185">Reference proteome</keyword>
<accession>A0A8B8K5I8</accession>
<reference evidence="2" key="2">
    <citation type="submission" date="2025-08" db="UniProtKB">
        <authorList>
            <consortium name="RefSeq"/>
        </authorList>
    </citation>
    <scope>IDENTIFICATION</scope>
    <source>
        <tissue evidence="2">Young leaves</tissue>
    </source>
</reference>
<dbReference type="AlphaFoldDB" id="A0A8B8K5I8"/>
<organism evidence="1 2">
    <name type="scientific">Abrus precatorius</name>
    <name type="common">Indian licorice</name>
    <name type="synonym">Glycine abrus</name>
    <dbReference type="NCBI Taxonomy" id="3816"/>
    <lineage>
        <taxon>Eukaryota</taxon>
        <taxon>Viridiplantae</taxon>
        <taxon>Streptophyta</taxon>
        <taxon>Embryophyta</taxon>
        <taxon>Tracheophyta</taxon>
        <taxon>Spermatophyta</taxon>
        <taxon>Magnoliopsida</taxon>
        <taxon>eudicotyledons</taxon>
        <taxon>Gunneridae</taxon>
        <taxon>Pentapetalae</taxon>
        <taxon>rosids</taxon>
        <taxon>fabids</taxon>
        <taxon>Fabales</taxon>
        <taxon>Fabaceae</taxon>
        <taxon>Papilionoideae</taxon>
        <taxon>50 kb inversion clade</taxon>
        <taxon>NPAAA clade</taxon>
        <taxon>indigoferoid/millettioid clade</taxon>
        <taxon>Abreae</taxon>
        <taxon>Abrus</taxon>
    </lineage>
</organism>
<dbReference type="RefSeq" id="XP_027339025.1">
    <property type="nucleotide sequence ID" value="XM_027483224.1"/>
</dbReference>